<evidence type="ECO:0000313" key="2">
    <source>
        <dbReference type="Proteomes" id="UP001064048"/>
    </source>
</evidence>
<proteinExistence type="predicted"/>
<dbReference type="EMBL" id="CM046103">
    <property type="protein sequence ID" value="KAI8427433.1"/>
    <property type="molecule type" value="Genomic_DNA"/>
</dbReference>
<dbReference type="Proteomes" id="UP001064048">
    <property type="component" value="Chromosome 3"/>
</dbReference>
<feature type="non-terminal residue" evidence="1">
    <location>
        <position position="1"/>
    </location>
</feature>
<keyword evidence="2" id="KW-1185">Reference proteome</keyword>
<evidence type="ECO:0000313" key="1">
    <source>
        <dbReference type="EMBL" id="KAI8427433.1"/>
    </source>
</evidence>
<comment type="caution">
    <text evidence="1">The sequence shown here is derived from an EMBL/GenBank/DDBJ whole genome shotgun (WGS) entry which is preliminary data.</text>
</comment>
<protein>
    <submittedName>
        <fullName evidence="1">Uncharacterized protein</fullName>
    </submittedName>
</protein>
<gene>
    <name evidence="1" type="ORF">MSG28_001976</name>
</gene>
<accession>A0ACC0JTE9</accession>
<reference evidence="1 2" key="1">
    <citation type="journal article" date="2022" name="Genome Biol. Evol.">
        <title>The Spruce Budworm Genome: Reconstructing the Evolutionary History of Antifreeze Proteins.</title>
        <authorList>
            <person name="Beliveau C."/>
            <person name="Gagne P."/>
            <person name="Picq S."/>
            <person name="Vernygora O."/>
            <person name="Keeling C.I."/>
            <person name="Pinkney K."/>
            <person name="Doucet D."/>
            <person name="Wen F."/>
            <person name="Johnston J.S."/>
            <person name="Maaroufi H."/>
            <person name="Boyle B."/>
            <person name="Laroche J."/>
            <person name="Dewar K."/>
            <person name="Juretic N."/>
            <person name="Blackburn G."/>
            <person name="Nisole A."/>
            <person name="Brunet B."/>
            <person name="Brandao M."/>
            <person name="Lumley L."/>
            <person name="Duan J."/>
            <person name="Quan G."/>
            <person name="Lucarotti C.J."/>
            <person name="Roe A.D."/>
            <person name="Sperling F.A.H."/>
            <person name="Levesque R.C."/>
            <person name="Cusson M."/>
        </authorList>
    </citation>
    <scope>NUCLEOTIDE SEQUENCE [LARGE SCALE GENOMIC DNA]</scope>
    <source>
        <strain evidence="1">Glfc:IPQL:Cfum</strain>
    </source>
</reference>
<organism evidence="1 2">
    <name type="scientific">Choristoneura fumiferana</name>
    <name type="common">Spruce budworm moth</name>
    <name type="synonym">Archips fumiferana</name>
    <dbReference type="NCBI Taxonomy" id="7141"/>
    <lineage>
        <taxon>Eukaryota</taxon>
        <taxon>Metazoa</taxon>
        <taxon>Ecdysozoa</taxon>
        <taxon>Arthropoda</taxon>
        <taxon>Hexapoda</taxon>
        <taxon>Insecta</taxon>
        <taxon>Pterygota</taxon>
        <taxon>Neoptera</taxon>
        <taxon>Endopterygota</taxon>
        <taxon>Lepidoptera</taxon>
        <taxon>Glossata</taxon>
        <taxon>Ditrysia</taxon>
        <taxon>Tortricoidea</taxon>
        <taxon>Tortricidae</taxon>
        <taxon>Tortricinae</taxon>
        <taxon>Choristoneura</taxon>
    </lineage>
</organism>
<sequence>IENDFDRRRQAAVGHPGFNEHQTRFGLNSPLQNFQQQGSLVSSPAPAVQFQQSLFQQPYVPQFNNLLPTQNIPNNAGSLPLGNNGFFNQQNIPLQNNFQQQGLGQIPQNNLLPQAPTLATFQNGIPFQQSTGLSNNPNIQGTVNIGQQRPTQAAFLPTLPTTPNQAQFQQSPITIQQAPNLAPQNVNLNNGQIPFQSSLGQAPIFPNGQASQIQNYFEQQSQENLEKLKELQERQRIIQKHQEFVQKQQQKQQEKVKELHEEFISKQATKTLPTFSTTERYEDFYNRNQEKRRPLLAHETDLFRKAVQMYEKQHPTTTTTAIPTTTTTTPAPTPKYKTRPKYTPTRTRAPPQDKQKQKLYNEIKTLLEESENKGFDDNLRAKSVALLQKPDILKQLRVALAENPEDFNEKNFTSREISLNGQKFEVIRTTNPNLIPKGAITADGSNLQIMGSSETQKESRINFDDLTKGVLPPGADFELIRQSDNGKLEEVSKIPSTIQNKKKVTFVFLEEQDDGSYKVKGVKANGQQTEEGPEVESILNKIKKGEIQLPGGPAKISNGLFSSTSSPTTDATDYIAESSHHPSSYSSFVTTSNHGSSGHTNPIVHTTPSTYRSTSTPTTRNTQPQTYTSSPTTRSVSTTERYFSKSTPQPDFSTSRNVFNPSTRNTFAGSSTAYTVTTPSYRHSPEDLVVIGSSTVPPSVGEGNSHLQFARQANPGLVDILKENGLFATAKYLRQSGLDTILNETGPYTIFAPTDKAFRTLLVQLGGPDRAEEKFRDNPRLLSGLLLHHVIPGAFDIASLQDEMTGVSLAGTQLRVNQYDMHDVEWNEVRVTTINGARVLEDKKDIHIPQGIAHAIDRVMFPLPVGDLVQTLQADRDRRFTTFLKAVQAMFAPTDAAFARMSPTELARYSDKAAARALVARHVLPGTLYSAGMRYGEYLELCSHLHKYIKQTDNILITGCGNSGLSADLYDVGFSNITNIDVSEVAIKQMKNVNAQRTKMKFICMDALNTSFQNDEFNVVLDKGTLDALMPDDTKETNDTIDKYFSEIKRVLKLGGRFVCISLLQVHILNKLLATFCDKSWMFRVVRCHEAEEKNAENGDGTTLPVFIVIATKFKEMPVLIAEVCMAGDKMIRLKSADEVRDSVKSVQDTAFVTNGLTKTSLEGEDEKQSQAINKESEWLFGTPAGRRQLQGSARFGRLVVAVLRRGHDFASLDAVKEELAQAAKMLLPNGFSGQIPFLSLGSDVGRRVTVHAGSSKVSGDFVVEDVDVEGATHRRLNKTKLVVDFGHISLYHSFMCVGAHLAPSKMAVLGLGGGGLCMFLKKCYGTPLTAVELDPTMLDIARDHFELTLDDSLKVEIKDGIAEVCMAGDKMIRLKSADEVARQCQPGEESPRYTLYIVDQKQSQAINKESEWLFGTPAGRRQLQGSARFGRLVVAVLRRGHDFASLDAVKEELAQAAKMLLPHGFSGQIPFLSLGSDVGRRVTVHAGSSKVSGDFVVEDVDVEGATHRRLVKKKEQNETGGGLWPYIPVPFLHVCGGAPGPFQNGGGQYSSVMFDMDSKDRTLGLSCPPRQFLADEVLGHVKKILTNDGHFILNLVCRDNDLHDTIIDALKKHFKHLVTVKLYEEVNEIVFATNGSSYSIEGLEETVKRLNAAAREKGLAKIKCVDLTDFLQSVTILS</sequence>
<name>A0ACC0JTE9_CHOFU</name>